<proteinExistence type="predicted"/>
<gene>
    <name evidence="2" type="ORF">C1H46_003549</name>
</gene>
<dbReference type="SUPFAM" id="SSF54160">
    <property type="entry name" value="Chromo domain-like"/>
    <property type="match status" value="1"/>
</dbReference>
<dbReference type="Proteomes" id="UP000315295">
    <property type="component" value="Unassembled WGS sequence"/>
</dbReference>
<dbReference type="Pfam" id="PF00385">
    <property type="entry name" value="Chromo"/>
    <property type="match status" value="1"/>
</dbReference>
<protein>
    <recommendedName>
        <fullName evidence="1">Chromo domain-containing protein</fullName>
    </recommendedName>
</protein>
<comment type="caution">
    <text evidence="2">The sequence shown here is derived from an EMBL/GenBank/DDBJ whole genome shotgun (WGS) entry which is preliminary data.</text>
</comment>
<sequence>MPLHVITEAGILHIPVAILEKRMVKKSQGAVTEVLVQRQNHSPEDATWEPCTELKTKFPEIVNFLYAIKSLNCTCFCLLY</sequence>
<evidence type="ECO:0000313" key="2">
    <source>
        <dbReference type="EMBL" id="TQE10849.1"/>
    </source>
</evidence>
<keyword evidence="3" id="KW-1185">Reference proteome</keyword>
<dbReference type="AlphaFoldDB" id="A0A540NIL6"/>
<evidence type="ECO:0000259" key="1">
    <source>
        <dbReference type="Pfam" id="PF00385"/>
    </source>
</evidence>
<organism evidence="2 3">
    <name type="scientific">Malus baccata</name>
    <name type="common">Siberian crab apple</name>
    <name type="synonym">Pyrus baccata</name>
    <dbReference type="NCBI Taxonomy" id="106549"/>
    <lineage>
        <taxon>Eukaryota</taxon>
        <taxon>Viridiplantae</taxon>
        <taxon>Streptophyta</taxon>
        <taxon>Embryophyta</taxon>
        <taxon>Tracheophyta</taxon>
        <taxon>Spermatophyta</taxon>
        <taxon>Magnoliopsida</taxon>
        <taxon>eudicotyledons</taxon>
        <taxon>Gunneridae</taxon>
        <taxon>Pentapetalae</taxon>
        <taxon>rosids</taxon>
        <taxon>fabids</taxon>
        <taxon>Rosales</taxon>
        <taxon>Rosaceae</taxon>
        <taxon>Amygdaloideae</taxon>
        <taxon>Maleae</taxon>
        <taxon>Malus</taxon>
    </lineage>
</organism>
<accession>A0A540NIL6</accession>
<dbReference type="EMBL" id="VIEB01000036">
    <property type="protein sequence ID" value="TQE10849.1"/>
    <property type="molecule type" value="Genomic_DNA"/>
</dbReference>
<reference evidence="2 3" key="1">
    <citation type="journal article" date="2019" name="G3 (Bethesda)">
        <title>Sequencing of a Wild Apple (Malus baccata) Genome Unravels the Differences Between Cultivated and Wild Apple Species Regarding Disease Resistance and Cold Tolerance.</title>
        <authorList>
            <person name="Chen X."/>
        </authorList>
    </citation>
    <scope>NUCLEOTIDE SEQUENCE [LARGE SCALE GENOMIC DNA]</scope>
    <source>
        <strain evidence="3">cv. Shandingzi</strain>
        <tissue evidence="2">Leaves</tissue>
    </source>
</reference>
<evidence type="ECO:0000313" key="3">
    <source>
        <dbReference type="Proteomes" id="UP000315295"/>
    </source>
</evidence>
<name>A0A540NIL6_MALBA</name>
<dbReference type="InterPro" id="IPR023780">
    <property type="entry name" value="Chromo_domain"/>
</dbReference>
<dbReference type="InterPro" id="IPR016197">
    <property type="entry name" value="Chromo-like_dom_sf"/>
</dbReference>
<feature type="domain" description="Chromo" evidence="1">
    <location>
        <begin position="16"/>
        <end position="62"/>
    </location>
</feature>